<dbReference type="InterPro" id="IPR008948">
    <property type="entry name" value="L-Aspartase-like"/>
</dbReference>
<evidence type="ECO:0008006" key="5">
    <source>
        <dbReference type="Google" id="ProtNLM"/>
    </source>
</evidence>
<dbReference type="Pfam" id="PF00221">
    <property type="entry name" value="Lyase_aromatic"/>
    <property type="match status" value="1"/>
</dbReference>
<accession>A0A6A6BD06</accession>
<proteinExistence type="inferred from homology"/>
<evidence type="ECO:0000313" key="3">
    <source>
        <dbReference type="EMBL" id="KAF2141175.1"/>
    </source>
</evidence>
<dbReference type="GeneID" id="54302377"/>
<organism evidence="3 4">
    <name type="scientific">Aplosporella prunicola CBS 121167</name>
    <dbReference type="NCBI Taxonomy" id="1176127"/>
    <lineage>
        <taxon>Eukaryota</taxon>
        <taxon>Fungi</taxon>
        <taxon>Dikarya</taxon>
        <taxon>Ascomycota</taxon>
        <taxon>Pezizomycotina</taxon>
        <taxon>Dothideomycetes</taxon>
        <taxon>Dothideomycetes incertae sedis</taxon>
        <taxon>Botryosphaeriales</taxon>
        <taxon>Aplosporellaceae</taxon>
        <taxon>Aplosporella</taxon>
    </lineage>
</organism>
<dbReference type="SUPFAM" id="SSF48557">
    <property type="entry name" value="L-aspartase-like"/>
    <property type="match status" value="1"/>
</dbReference>
<dbReference type="CDD" id="cd00332">
    <property type="entry name" value="PAL-HAL"/>
    <property type="match status" value="1"/>
</dbReference>
<name>A0A6A6BD06_9PEZI</name>
<dbReference type="InterPro" id="IPR001106">
    <property type="entry name" value="Aromatic_Lyase"/>
</dbReference>
<dbReference type="EMBL" id="ML995487">
    <property type="protein sequence ID" value="KAF2141175.1"/>
    <property type="molecule type" value="Genomic_DNA"/>
</dbReference>
<evidence type="ECO:0000313" key="4">
    <source>
        <dbReference type="Proteomes" id="UP000799438"/>
    </source>
</evidence>
<dbReference type="PANTHER" id="PTHR10362">
    <property type="entry name" value="HISTIDINE AMMONIA-LYASE"/>
    <property type="match status" value="1"/>
</dbReference>
<dbReference type="GO" id="GO:0006559">
    <property type="term" value="P:L-phenylalanine catabolic process"/>
    <property type="evidence" value="ECO:0007669"/>
    <property type="project" value="InterPro"/>
</dbReference>
<dbReference type="Gene3D" id="1.10.275.10">
    <property type="entry name" value="Fumarase/aspartase (N-terminal domain)"/>
    <property type="match status" value="1"/>
</dbReference>
<keyword evidence="4" id="KW-1185">Reference proteome</keyword>
<dbReference type="InterPro" id="IPR005922">
    <property type="entry name" value="Phe_NH3-lyase"/>
</dbReference>
<dbReference type="RefSeq" id="XP_033396888.1">
    <property type="nucleotide sequence ID" value="XM_033544881.1"/>
</dbReference>
<reference evidence="3" key="1">
    <citation type="journal article" date="2020" name="Stud. Mycol.">
        <title>101 Dothideomycetes genomes: a test case for predicting lifestyles and emergence of pathogens.</title>
        <authorList>
            <person name="Haridas S."/>
            <person name="Albert R."/>
            <person name="Binder M."/>
            <person name="Bloem J."/>
            <person name="Labutti K."/>
            <person name="Salamov A."/>
            <person name="Andreopoulos B."/>
            <person name="Baker S."/>
            <person name="Barry K."/>
            <person name="Bills G."/>
            <person name="Bluhm B."/>
            <person name="Cannon C."/>
            <person name="Castanera R."/>
            <person name="Culley D."/>
            <person name="Daum C."/>
            <person name="Ezra D."/>
            <person name="Gonzalez J."/>
            <person name="Henrissat B."/>
            <person name="Kuo A."/>
            <person name="Liang C."/>
            <person name="Lipzen A."/>
            <person name="Lutzoni F."/>
            <person name="Magnuson J."/>
            <person name="Mondo S."/>
            <person name="Nolan M."/>
            <person name="Ohm R."/>
            <person name="Pangilinan J."/>
            <person name="Park H.-J."/>
            <person name="Ramirez L."/>
            <person name="Alfaro M."/>
            <person name="Sun H."/>
            <person name="Tritt A."/>
            <person name="Yoshinaga Y."/>
            <person name="Zwiers L.-H."/>
            <person name="Turgeon B."/>
            <person name="Goodwin S."/>
            <person name="Spatafora J."/>
            <person name="Crous P."/>
            <person name="Grigoriev I."/>
        </authorList>
    </citation>
    <scope>NUCLEOTIDE SEQUENCE</scope>
    <source>
        <strain evidence="3">CBS 121167</strain>
    </source>
</reference>
<dbReference type="Gene3D" id="1.20.200.10">
    <property type="entry name" value="Fumarase/aspartase (Central domain)"/>
    <property type="match status" value="1"/>
</dbReference>
<sequence length="757" mass="80973">MTGTTGIKAKRAHADATRHTWSRLQNDAHPGESAIQLDGESLTLAQLVAVAKYGAVPTLSPDPAIVQRIETSVQMLAKHLNRGDLVYGVNTGYGGSADTRTDNLAFLQQALVQHQQSGILTRNDTGKPYLPESSPGSLQHSDDFGTLSMPSSWVKGIMLQRVNSLIRGHSAVSLPVIELIMTFLQHDITPVIPLRGSISASGDLSPMSYVAGALEGNSDIFVRVGNPPVIKTAKEALQSFGFRPVVLAAKEGLGLLNGTAASASAASLAIHETNQLAVLTQALTAMGVEALCGTAESFSPFIAKIRPHRGQVEVAANILGFLRGARLAHGLEGPKDMHVSGLCQDRYPLRTSSQWIGPQLEDLMLATEQVSTELNSTTDNPLMDVASDLIHHGGNFQAASITSAMEKTRTAIQMFGKLIFAQGTELINSMLNKGLPPNLAADDPSLSFTCKGIDINLAAYMSELGYLANPVSSHVQSAELHNQAVNSLALISARYTLQAVEVLNQMCAAYLFCLCQALDLRVLQAEFLAQAYKEVRQATVNQLGVQTPESMEYDNDGEANASGAPPAVASVEANLHEEYAPRRAGRVFDDVWAVLKNTWNASGSMDLDARAEKTAQAAAQAFYWSLQGRVEYADVCAYAATVRGILASGYAGTRARLFAEHRAVTPLYLGQASRKLYLAVRGELGVPFHRGLVEYPGQPVWEDMPTKPSLPADQRRTIGGQVSVIYEGLRDGVLHRAVMEALGENEGAGVAKEGAGL</sequence>
<dbReference type="GO" id="GO:0016841">
    <property type="term" value="F:ammonia-lyase activity"/>
    <property type="evidence" value="ECO:0007669"/>
    <property type="project" value="InterPro"/>
</dbReference>
<dbReference type="Proteomes" id="UP000799438">
    <property type="component" value="Unassembled WGS sequence"/>
</dbReference>
<dbReference type="Gene3D" id="1.10.274.20">
    <property type="entry name" value="Phenylalanine ammonia-lyase 1, domain 3"/>
    <property type="match status" value="1"/>
</dbReference>
<dbReference type="AlphaFoldDB" id="A0A6A6BD06"/>
<evidence type="ECO:0000256" key="1">
    <source>
        <dbReference type="ARBA" id="ARBA00007238"/>
    </source>
</evidence>
<dbReference type="OrthoDB" id="10051290at2759"/>
<protein>
    <recommendedName>
        <fullName evidence="5">Phenylalanine ammonia-lyase</fullName>
    </recommendedName>
</protein>
<evidence type="ECO:0000256" key="2">
    <source>
        <dbReference type="RuleBase" id="RU003954"/>
    </source>
</evidence>
<comment type="similarity">
    <text evidence="1 2">Belongs to the PAL/histidase family.</text>
</comment>
<keyword evidence="2" id="KW-0456">Lyase</keyword>
<dbReference type="InterPro" id="IPR023144">
    <property type="entry name" value="Phe_NH3-lyase_shielding_dom_sf"/>
</dbReference>
<dbReference type="InterPro" id="IPR024083">
    <property type="entry name" value="Fumarase/histidase_N"/>
</dbReference>
<gene>
    <name evidence="3" type="ORF">K452DRAFT_326938</name>
</gene>
<dbReference type="GO" id="GO:0005737">
    <property type="term" value="C:cytoplasm"/>
    <property type="evidence" value="ECO:0007669"/>
    <property type="project" value="InterPro"/>
</dbReference>
<dbReference type="NCBIfam" id="TIGR01226">
    <property type="entry name" value="phe_am_lyase"/>
    <property type="match status" value="1"/>
</dbReference>